<comment type="caution">
    <text evidence="11">The sequence shown here is derived from an EMBL/GenBank/DDBJ whole genome shotgun (WGS) entry which is preliminary data.</text>
</comment>
<evidence type="ECO:0000256" key="2">
    <source>
        <dbReference type="ARBA" id="ARBA00022475"/>
    </source>
</evidence>
<evidence type="ECO:0000313" key="12">
    <source>
        <dbReference type="Proteomes" id="UP000650511"/>
    </source>
</evidence>
<name>A0A8J3A748_9ACTN</name>
<comment type="catalytic activity">
    <reaction evidence="8">
        <text>fluoride(in) = fluoride(out)</text>
        <dbReference type="Rhea" id="RHEA:76159"/>
        <dbReference type="ChEBI" id="CHEBI:17051"/>
    </reaction>
    <physiologicalReaction direction="left-to-right" evidence="8">
        <dbReference type="Rhea" id="RHEA:76160"/>
    </physiologicalReaction>
</comment>
<keyword evidence="12" id="KW-1185">Reference proteome</keyword>
<evidence type="ECO:0000256" key="4">
    <source>
        <dbReference type="ARBA" id="ARBA00022989"/>
    </source>
</evidence>
<keyword evidence="6" id="KW-0407">Ion channel</keyword>
<keyword evidence="5 10" id="KW-0472">Membrane</keyword>
<evidence type="ECO:0000256" key="3">
    <source>
        <dbReference type="ARBA" id="ARBA00022692"/>
    </source>
</evidence>
<protein>
    <recommendedName>
        <fullName evidence="10">Fluoride-specific ion channel</fullName>
    </recommendedName>
</protein>
<sequence length="129" mass="12713">MTPLVLLAGLAAVAGAGALGALVRHLVAAAGAARSPAARAVAVATCNLTGAALLAAVVGLERAGRLPTAAVLVIGTGFCGALTTFSTWVVDAVGAWDEGVRRPLVIALVDLLGQLVVGVLVAVVVLTRW</sequence>
<organism evidence="11 12">
    <name type="scientific">Egicoccus halophilus</name>
    <dbReference type="NCBI Taxonomy" id="1670830"/>
    <lineage>
        <taxon>Bacteria</taxon>
        <taxon>Bacillati</taxon>
        <taxon>Actinomycetota</taxon>
        <taxon>Nitriliruptoria</taxon>
        <taxon>Egicoccales</taxon>
        <taxon>Egicoccaceae</taxon>
        <taxon>Egicoccus</taxon>
    </lineage>
</organism>
<keyword evidence="3 10" id="KW-0812">Transmembrane</keyword>
<keyword evidence="4 10" id="KW-1133">Transmembrane helix</keyword>
<dbReference type="GO" id="GO:0034220">
    <property type="term" value="P:monoatomic ion transmembrane transport"/>
    <property type="evidence" value="ECO:0007669"/>
    <property type="project" value="UniProtKB-KW"/>
</dbReference>
<dbReference type="EMBL" id="BMHA01000001">
    <property type="protein sequence ID" value="GGI02894.1"/>
    <property type="molecule type" value="Genomic_DNA"/>
</dbReference>
<dbReference type="AlphaFoldDB" id="A0A8J3A748"/>
<evidence type="ECO:0000256" key="5">
    <source>
        <dbReference type="ARBA" id="ARBA00023136"/>
    </source>
</evidence>
<gene>
    <name evidence="11" type="ORF">GCM10011354_01910</name>
</gene>
<dbReference type="InterPro" id="IPR003691">
    <property type="entry name" value="FluC"/>
</dbReference>
<feature type="transmembrane region" description="Helical" evidence="10">
    <location>
        <begin position="102"/>
        <end position="126"/>
    </location>
</feature>
<proteinExistence type="inferred from homology"/>
<dbReference type="Proteomes" id="UP000650511">
    <property type="component" value="Unassembled WGS sequence"/>
</dbReference>
<keyword evidence="6" id="KW-0406">Ion transport</keyword>
<dbReference type="Pfam" id="PF02537">
    <property type="entry name" value="CRCB"/>
    <property type="match status" value="1"/>
</dbReference>
<keyword evidence="6" id="KW-0813">Transport</keyword>
<feature type="transmembrane region" description="Helical" evidence="10">
    <location>
        <begin position="36"/>
        <end position="58"/>
    </location>
</feature>
<evidence type="ECO:0000256" key="1">
    <source>
        <dbReference type="ARBA" id="ARBA00004651"/>
    </source>
</evidence>
<feature type="transmembrane region" description="Helical" evidence="10">
    <location>
        <begin position="70"/>
        <end position="90"/>
    </location>
</feature>
<evidence type="ECO:0000256" key="6">
    <source>
        <dbReference type="ARBA" id="ARBA00023303"/>
    </source>
</evidence>
<evidence type="ECO:0000256" key="8">
    <source>
        <dbReference type="ARBA" id="ARBA00035585"/>
    </source>
</evidence>
<dbReference type="GO" id="GO:0005886">
    <property type="term" value="C:plasma membrane"/>
    <property type="evidence" value="ECO:0007669"/>
    <property type="project" value="UniProtKB-SubCell"/>
</dbReference>
<evidence type="ECO:0000256" key="7">
    <source>
        <dbReference type="ARBA" id="ARBA00035120"/>
    </source>
</evidence>
<evidence type="ECO:0000256" key="9">
    <source>
        <dbReference type="ARBA" id="ARBA00049940"/>
    </source>
</evidence>
<evidence type="ECO:0000313" key="11">
    <source>
        <dbReference type="EMBL" id="GGI02894.1"/>
    </source>
</evidence>
<accession>A0A8J3A748</accession>
<comment type="function">
    <text evidence="9">Fluoride-specific ion channel. Important for reducing fluoride concentration in the cell, thus reducing its toxicity.</text>
</comment>
<comment type="subcellular location">
    <subcellularLocation>
        <location evidence="1">Cell membrane</location>
        <topology evidence="1">Multi-pass membrane protein</topology>
    </subcellularLocation>
</comment>
<reference evidence="11" key="2">
    <citation type="submission" date="2020-09" db="EMBL/GenBank/DDBJ databases">
        <authorList>
            <person name="Sun Q."/>
            <person name="Zhou Y."/>
        </authorList>
    </citation>
    <scope>NUCLEOTIDE SEQUENCE</scope>
    <source>
        <strain evidence="11">CGMCC 1.14988</strain>
    </source>
</reference>
<reference evidence="11" key="1">
    <citation type="journal article" date="2014" name="Int. J. Syst. Evol. Microbiol.">
        <title>Complete genome sequence of Corynebacterium casei LMG S-19264T (=DSM 44701T), isolated from a smear-ripened cheese.</title>
        <authorList>
            <consortium name="US DOE Joint Genome Institute (JGI-PGF)"/>
            <person name="Walter F."/>
            <person name="Albersmeier A."/>
            <person name="Kalinowski J."/>
            <person name="Ruckert C."/>
        </authorList>
    </citation>
    <scope>NUCLEOTIDE SEQUENCE</scope>
    <source>
        <strain evidence="11">CGMCC 1.14988</strain>
    </source>
</reference>
<dbReference type="RefSeq" id="WP_165403766.1">
    <property type="nucleotide sequence ID" value="NZ_BMHA01000001.1"/>
</dbReference>
<comment type="similarity">
    <text evidence="7 10">Belongs to the fluoride channel Fluc/FEX (TC 1.A.43) family.</text>
</comment>
<keyword evidence="2 10" id="KW-1003">Cell membrane</keyword>
<evidence type="ECO:0000256" key="10">
    <source>
        <dbReference type="RuleBase" id="RU004340"/>
    </source>
</evidence>